<protein>
    <submittedName>
        <fullName evidence="1">Uncharacterized protein</fullName>
    </submittedName>
</protein>
<dbReference type="Proteomes" id="UP001054837">
    <property type="component" value="Unassembled WGS sequence"/>
</dbReference>
<sequence>MRRAKIPSYQIIAQHLLTPSCRFHAEIAFPGENTPSTSCETRRLLFYQEMRVLFSFHLLQESNTSAPNLIFRSFQENSRLSGNSLHYSFHVPPEIGDSLPL</sequence>
<gene>
    <name evidence="1" type="ORF">CDAR_375011</name>
</gene>
<accession>A0AAV4RJ02</accession>
<name>A0AAV4RJ02_9ARAC</name>
<evidence type="ECO:0000313" key="2">
    <source>
        <dbReference type="Proteomes" id="UP001054837"/>
    </source>
</evidence>
<proteinExistence type="predicted"/>
<comment type="caution">
    <text evidence="1">The sequence shown here is derived from an EMBL/GenBank/DDBJ whole genome shotgun (WGS) entry which is preliminary data.</text>
</comment>
<organism evidence="1 2">
    <name type="scientific">Caerostris darwini</name>
    <dbReference type="NCBI Taxonomy" id="1538125"/>
    <lineage>
        <taxon>Eukaryota</taxon>
        <taxon>Metazoa</taxon>
        <taxon>Ecdysozoa</taxon>
        <taxon>Arthropoda</taxon>
        <taxon>Chelicerata</taxon>
        <taxon>Arachnida</taxon>
        <taxon>Araneae</taxon>
        <taxon>Araneomorphae</taxon>
        <taxon>Entelegynae</taxon>
        <taxon>Araneoidea</taxon>
        <taxon>Araneidae</taxon>
        <taxon>Caerostris</taxon>
    </lineage>
</organism>
<dbReference type="EMBL" id="BPLQ01006428">
    <property type="protein sequence ID" value="GIY22298.1"/>
    <property type="molecule type" value="Genomic_DNA"/>
</dbReference>
<reference evidence="1 2" key="1">
    <citation type="submission" date="2021-06" db="EMBL/GenBank/DDBJ databases">
        <title>Caerostris darwini draft genome.</title>
        <authorList>
            <person name="Kono N."/>
            <person name="Arakawa K."/>
        </authorList>
    </citation>
    <scope>NUCLEOTIDE SEQUENCE [LARGE SCALE GENOMIC DNA]</scope>
</reference>
<evidence type="ECO:0000313" key="1">
    <source>
        <dbReference type="EMBL" id="GIY22298.1"/>
    </source>
</evidence>
<dbReference type="AlphaFoldDB" id="A0AAV4RJ02"/>
<keyword evidence="2" id="KW-1185">Reference proteome</keyword>